<keyword evidence="10" id="KW-1003">Cell membrane</keyword>
<sequence length="281" mass="31498">MAVGMKDIKNRIKSVESTMQITKAMELVASSKLRKAKEKTEKSKPFFDTMYRTMKQIANTTNDFSSSYVRSGEIKTSGYIIIGGDKGLAGGYNANLFRRSEMQLKGKKAKLVVVGKKAIEYFEKKGYDVAYKFPDFAETIDFVQANQLASVVLELFNKGEIDDLTLIYTEFVSALTQNVQVKKLLPLYIEKEDYEYKAVVYDPSPTAVFDSIIPIYLEGVLYAAVLEAFASEQGARRTAMEAANDNAKEMIEQLNLLYNRARQANITQELSEIVSGAEALK</sequence>
<reference evidence="13" key="1">
    <citation type="journal article" date="2019" name="Int. J. Syst. Evol. Microbiol.">
        <title>The Global Catalogue of Microorganisms (GCM) 10K type strain sequencing project: providing services to taxonomists for standard genome sequencing and annotation.</title>
        <authorList>
            <consortium name="The Broad Institute Genomics Platform"/>
            <consortium name="The Broad Institute Genome Sequencing Center for Infectious Disease"/>
            <person name="Wu L."/>
            <person name="Ma J."/>
        </authorList>
    </citation>
    <scope>NUCLEOTIDE SEQUENCE [LARGE SCALE GENOMIC DNA]</scope>
    <source>
        <strain evidence="13">CCUG 46385</strain>
    </source>
</reference>
<name>A0ABV9QI28_9FIRM</name>
<dbReference type="HAMAP" id="MF_00815">
    <property type="entry name" value="ATP_synth_gamma_bact"/>
    <property type="match status" value="1"/>
</dbReference>
<evidence type="ECO:0000256" key="8">
    <source>
        <dbReference type="ARBA" id="ARBA00023196"/>
    </source>
</evidence>
<dbReference type="CDD" id="cd12151">
    <property type="entry name" value="F1-ATPase_gamma"/>
    <property type="match status" value="1"/>
</dbReference>
<dbReference type="InterPro" id="IPR035968">
    <property type="entry name" value="ATP_synth_F1_ATPase_gsu"/>
</dbReference>
<evidence type="ECO:0000256" key="6">
    <source>
        <dbReference type="ARBA" id="ARBA00023065"/>
    </source>
</evidence>
<protein>
    <recommendedName>
        <fullName evidence="10">ATP synthase gamma chain</fullName>
    </recommendedName>
    <alternativeName>
        <fullName evidence="10">ATP synthase F1 sector gamma subunit</fullName>
    </alternativeName>
    <alternativeName>
        <fullName evidence="10">F-ATPase gamma subunit</fullName>
    </alternativeName>
</protein>
<comment type="similarity">
    <text evidence="3 10">Belongs to the ATPase gamma chain family.</text>
</comment>
<evidence type="ECO:0000256" key="9">
    <source>
        <dbReference type="ARBA" id="ARBA00023310"/>
    </source>
</evidence>
<dbReference type="PANTHER" id="PTHR11693:SF22">
    <property type="entry name" value="ATP SYNTHASE SUBUNIT GAMMA, MITOCHONDRIAL"/>
    <property type="match status" value="1"/>
</dbReference>
<keyword evidence="7 10" id="KW-0472">Membrane</keyword>
<dbReference type="Gene3D" id="3.40.1380.10">
    <property type="match status" value="1"/>
</dbReference>
<keyword evidence="11" id="KW-0175">Coiled coil</keyword>
<feature type="coiled-coil region" evidence="11">
    <location>
        <begin position="237"/>
        <end position="264"/>
    </location>
</feature>
<keyword evidence="9 10" id="KW-0066">ATP synthesis</keyword>
<dbReference type="PRINTS" id="PR00126">
    <property type="entry name" value="ATPASEGAMMA"/>
</dbReference>
<dbReference type="PROSITE" id="PS00153">
    <property type="entry name" value="ATPASE_GAMMA"/>
    <property type="match status" value="1"/>
</dbReference>
<dbReference type="InterPro" id="IPR000131">
    <property type="entry name" value="ATP_synth_F1_gsu"/>
</dbReference>
<dbReference type="Pfam" id="PF00231">
    <property type="entry name" value="ATP-synt"/>
    <property type="match status" value="1"/>
</dbReference>
<dbReference type="RefSeq" id="WP_379787049.1">
    <property type="nucleotide sequence ID" value="NZ_JBHSHL010000003.1"/>
</dbReference>
<comment type="caution">
    <text evidence="12">The sequence shown here is derived from an EMBL/GenBank/DDBJ whole genome shotgun (WGS) entry which is preliminary data.</text>
</comment>
<comment type="subcellular location">
    <subcellularLocation>
        <location evidence="10">Cell membrane</location>
        <topology evidence="10">Peripheral membrane protein</topology>
    </subcellularLocation>
    <subcellularLocation>
        <location evidence="2">Membrane</location>
        <topology evidence="2">Peripheral membrane protein</topology>
    </subcellularLocation>
</comment>
<dbReference type="Gene3D" id="1.10.287.80">
    <property type="entry name" value="ATP synthase, gamma subunit, helix hairpin domain"/>
    <property type="match status" value="1"/>
</dbReference>
<dbReference type="SUPFAM" id="SSF52943">
    <property type="entry name" value="ATP synthase (F1-ATPase), gamma subunit"/>
    <property type="match status" value="1"/>
</dbReference>
<dbReference type="Proteomes" id="UP001595916">
    <property type="component" value="Unassembled WGS sequence"/>
</dbReference>
<evidence type="ECO:0000256" key="5">
    <source>
        <dbReference type="ARBA" id="ARBA00022781"/>
    </source>
</evidence>
<evidence type="ECO:0000256" key="7">
    <source>
        <dbReference type="ARBA" id="ARBA00023136"/>
    </source>
</evidence>
<evidence type="ECO:0000313" key="13">
    <source>
        <dbReference type="Proteomes" id="UP001595916"/>
    </source>
</evidence>
<comment type="subunit">
    <text evidence="10">F-type ATPases have 2 components, CF(1) - the catalytic core - and CF(0) - the membrane proton channel. CF(1) has five subunits: alpha(3), beta(3), gamma(1), delta(1), epsilon(1). CF(0) has three main subunits: a, b and c.</text>
</comment>
<keyword evidence="4 10" id="KW-0813">Transport</keyword>
<keyword evidence="6 10" id="KW-0406">Ion transport</keyword>
<evidence type="ECO:0000256" key="2">
    <source>
        <dbReference type="ARBA" id="ARBA00004170"/>
    </source>
</evidence>
<proteinExistence type="inferred from homology"/>
<evidence type="ECO:0000313" key="12">
    <source>
        <dbReference type="EMBL" id="MFC4803604.1"/>
    </source>
</evidence>
<dbReference type="EMBL" id="JBHSHL010000003">
    <property type="protein sequence ID" value="MFC4803604.1"/>
    <property type="molecule type" value="Genomic_DNA"/>
</dbReference>
<gene>
    <name evidence="10 12" type="primary">atpG</name>
    <name evidence="12" type="ORF">ACFO4R_00775</name>
</gene>
<evidence type="ECO:0000256" key="4">
    <source>
        <dbReference type="ARBA" id="ARBA00022448"/>
    </source>
</evidence>
<evidence type="ECO:0000256" key="1">
    <source>
        <dbReference type="ARBA" id="ARBA00003456"/>
    </source>
</evidence>
<dbReference type="NCBIfam" id="TIGR01146">
    <property type="entry name" value="ATPsyn_F1gamma"/>
    <property type="match status" value="1"/>
</dbReference>
<keyword evidence="8 10" id="KW-0139">CF(1)</keyword>
<evidence type="ECO:0000256" key="10">
    <source>
        <dbReference type="HAMAP-Rule" id="MF_00815"/>
    </source>
</evidence>
<evidence type="ECO:0000256" key="11">
    <source>
        <dbReference type="SAM" id="Coils"/>
    </source>
</evidence>
<dbReference type="InterPro" id="IPR023632">
    <property type="entry name" value="ATP_synth_F1_gsu_CS"/>
</dbReference>
<keyword evidence="5 10" id="KW-0375">Hydrogen ion transport</keyword>
<evidence type="ECO:0000256" key="3">
    <source>
        <dbReference type="ARBA" id="ARBA00007681"/>
    </source>
</evidence>
<keyword evidence="13" id="KW-1185">Reference proteome</keyword>
<comment type="function">
    <text evidence="1 10">Produces ATP from ADP in the presence of a proton gradient across the membrane. The gamma chain is believed to be important in regulating ATPase activity and the flow of protons through the CF(0) complex.</text>
</comment>
<dbReference type="PANTHER" id="PTHR11693">
    <property type="entry name" value="ATP SYNTHASE GAMMA CHAIN"/>
    <property type="match status" value="1"/>
</dbReference>
<organism evidence="12 13">
    <name type="scientific">Filifactor villosus</name>
    <dbReference type="NCBI Taxonomy" id="29374"/>
    <lineage>
        <taxon>Bacteria</taxon>
        <taxon>Bacillati</taxon>
        <taxon>Bacillota</taxon>
        <taxon>Clostridia</taxon>
        <taxon>Peptostreptococcales</taxon>
        <taxon>Filifactoraceae</taxon>
        <taxon>Filifactor</taxon>
    </lineage>
</organism>
<accession>A0ABV9QI28</accession>